<dbReference type="Proteomes" id="UP000030748">
    <property type="component" value="Unassembled WGS sequence"/>
</dbReference>
<dbReference type="Pfam" id="PF23228">
    <property type="entry name" value="zf_PCFS4"/>
    <property type="match status" value="1"/>
</dbReference>
<dbReference type="GO" id="GO:0000993">
    <property type="term" value="F:RNA polymerase II complex binding"/>
    <property type="evidence" value="ECO:0007669"/>
    <property type="project" value="InterPro"/>
</dbReference>
<dbReference type="PANTHER" id="PTHR15921">
    <property type="entry name" value="PRE-MRNA CLEAVAGE COMPLEX II"/>
    <property type="match status" value="1"/>
</dbReference>
<evidence type="ECO:0000259" key="1">
    <source>
        <dbReference type="PROSITE" id="PS00028"/>
    </source>
</evidence>
<keyword evidence="3" id="KW-1185">Reference proteome</keyword>
<accession>A0A022R7D7</accession>
<dbReference type="GO" id="GO:0031124">
    <property type="term" value="P:mRNA 3'-end processing"/>
    <property type="evidence" value="ECO:0007669"/>
    <property type="project" value="InterPro"/>
</dbReference>
<dbReference type="STRING" id="4155.A0A022R7D7"/>
<dbReference type="PANTHER" id="PTHR15921:SF11">
    <property type="entry name" value="POLYADENYLATION AND CLEAVAGE FACTOR HOMOLOG 1-RELATED"/>
    <property type="match status" value="1"/>
</dbReference>
<gene>
    <name evidence="2" type="ORF">MIMGU_mgv1a0020322mg</name>
</gene>
<evidence type="ECO:0000313" key="3">
    <source>
        <dbReference type="Proteomes" id="UP000030748"/>
    </source>
</evidence>
<sequence length="571" mass="62595">SAAYNNNSSGVDLRGPRALISAYGIDEREKNLNRKHNTAEELDLYGADEKMALRTWQNTEEEEFDWEDMTPASSLPPPGGRHNFIANRGNLSKAQFASVSNSSMIDDVSHTNSGRGSSDKIAPNLRESLMLPHQQSQSHFNAKGGGGSFAENRNFLTGGELNPALTGNFSNTDGKFRLPYDSTAPEIQSADAAAPLTKAWHPSKFQNSHIRPSLSALPSQMQIRGQFGMNNAVDQLHSEQQLGRSQANLPHISSIRPGPVPANLQHTAQPNLYLPSPYSEHIPSNASVPPMNYRYFGPSGTTSSNLVPGFPSFHVPRPTLQSLPRGPFPGTAQPLPIGSNANQVAQNPSAGPALSGLINSLMAQGLISLSNQDSVGVEFDPDILKVRHESAITSLYAELPRQCKTCGLRFKSQEEHSSHMDWHVNKNRTLRNRKAKPSPKWFVNAAMWLSGTEAMGTEAVPGFMPAENSAEKEEDEEMAVPADEDQNSCALCGEPFEDYYSDDLEEWMYKGAVYMHAPTGATVGMDRSQLGPIVHAKCMSDSHAVSSENNKKDEEVRFNLKKVVQRKRFRS</sequence>
<dbReference type="PROSITE" id="PS00028">
    <property type="entry name" value="ZINC_FINGER_C2H2_1"/>
    <property type="match status" value="1"/>
</dbReference>
<proteinExistence type="predicted"/>
<dbReference type="GO" id="GO:0003729">
    <property type="term" value="F:mRNA binding"/>
    <property type="evidence" value="ECO:0007669"/>
    <property type="project" value="InterPro"/>
</dbReference>
<feature type="non-terminal residue" evidence="2">
    <location>
        <position position="1"/>
    </location>
</feature>
<feature type="domain" description="C2H2-type" evidence="1">
    <location>
        <begin position="403"/>
        <end position="423"/>
    </location>
</feature>
<name>A0A022R7D7_ERYGU</name>
<dbReference type="InterPro" id="IPR057242">
    <property type="entry name" value="PCFS4-like"/>
</dbReference>
<dbReference type="GO" id="GO:0006369">
    <property type="term" value="P:termination of RNA polymerase II transcription"/>
    <property type="evidence" value="ECO:0007669"/>
    <property type="project" value="InterPro"/>
</dbReference>
<protein>
    <recommendedName>
        <fullName evidence="1">C2H2-type domain-containing protein</fullName>
    </recommendedName>
</protein>
<dbReference type="EMBL" id="KI630592">
    <property type="protein sequence ID" value="EYU36382.1"/>
    <property type="molecule type" value="Genomic_DNA"/>
</dbReference>
<reference evidence="2 3" key="1">
    <citation type="journal article" date="2013" name="Proc. Natl. Acad. Sci. U.S.A.">
        <title>Fine-scale variation in meiotic recombination in Mimulus inferred from population shotgun sequencing.</title>
        <authorList>
            <person name="Hellsten U."/>
            <person name="Wright K.M."/>
            <person name="Jenkins J."/>
            <person name="Shu S."/>
            <person name="Yuan Y."/>
            <person name="Wessler S.R."/>
            <person name="Schmutz J."/>
            <person name="Willis J.H."/>
            <person name="Rokhsar D.S."/>
        </authorList>
    </citation>
    <scope>NUCLEOTIDE SEQUENCE [LARGE SCALE GENOMIC DNA]</scope>
    <source>
        <strain evidence="3">cv. DUN x IM62</strain>
    </source>
</reference>
<organism evidence="2 3">
    <name type="scientific">Erythranthe guttata</name>
    <name type="common">Yellow monkey flower</name>
    <name type="synonym">Mimulus guttatus</name>
    <dbReference type="NCBI Taxonomy" id="4155"/>
    <lineage>
        <taxon>Eukaryota</taxon>
        <taxon>Viridiplantae</taxon>
        <taxon>Streptophyta</taxon>
        <taxon>Embryophyta</taxon>
        <taxon>Tracheophyta</taxon>
        <taxon>Spermatophyta</taxon>
        <taxon>Magnoliopsida</taxon>
        <taxon>eudicotyledons</taxon>
        <taxon>Gunneridae</taxon>
        <taxon>Pentapetalae</taxon>
        <taxon>asterids</taxon>
        <taxon>lamiids</taxon>
        <taxon>Lamiales</taxon>
        <taxon>Phrymaceae</taxon>
        <taxon>Erythranthe</taxon>
    </lineage>
</organism>
<dbReference type="InterPro" id="IPR013087">
    <property type="entry name" value="Znf_C2H2_type"/>
</dbReference>
<dbReference type="InterPro" id="IPR045154">
    <property type="entry name" value="PCF11-like"/>
</dbReference>
<dbReference type="AlphaFoldDB" id="A0A022R7D7"/>
<dbReference type="eggNOG" id="KOG2071">
    <property type="taxonomic scope" value="Eukaryota"/>
</dbReference>
<evidence type="ECO:0000313" key="2">
    <source>
        <dbReference type="EMBL" id="EYU36382.1"/>
    </source>
</evidence>